<evidence type="ECO:0000313" key="2">
    <source>
        <dbReference type="Proteomes" id="UP000599312"/>
    </source>
</evidence>
<gene>
    <name evidence="1" type="ORF">I2H38_15120</name>
</gene>
<accession>A0A931BT31</accession>
<comment type="caution">
    <text evidence="1">The sequence shown here is derived from an EMBL/GenBank/DDBJ whole genome shotgun (WGS) entry which is preliminary data.</text>
</comment>
<reference evidence="1" key="1">
    <citation type="submission" date="2020-11" db="EMBL/GenBank/DDBJ databases">
        <authorList>
            <person name="Kim M.K."/>
        </authorList>
    </citation>
    <scope>NUCLEOTIDE SEQUENCE</scope>
    <source>
        <strain evidence="1">BT350</strain>
    </source>
</reference>
<evidence type="ECO:0000313" key="1">
    <source>
        <dbReference type="EMBL" id="MBF9234705.1"/>
    </source>
</evidence>
<proteinExistence type="predicted"/>
<dbReference type="EMBL" id="JADQDO010000007">
    <property type="protein sequence ID" value="MBF9234705.1"/>
    <property type="molecule type" value="Genomic_DNA"/>
</dbReference>
<sequence>MPQTLTHKFEDAPLLSLSDATALLATGKVEVSYDDDGEWTAREIQLVVKDSAEDERAIYLDNRYNREIWNAVVSGLRADIDEAVVLALAEDGIAIPDWNDEHRLSAAQLVDRIAMGAR</sequence>
<protein>
    <submittedName>
        <fullName evidence="1">Uncharacterized protein</fullName>
    </submittedName>
</protein>
<dbReference type="Proteomes" id="UP000599312">
    <property type="component" value="Unassembled WGS sequence"/>
</dbReference>
<keyword evidence="2" id="KW-1185">Reference proteome</keyword>
<dbReference type="RefSeq" id="WP_196272686.1">
    <property type="nucleotide sequence ID" value="NZ_JADQDO010000007.1"/>
</dbReference>
<name>A0A931BT31_9HYPH</name>
<organism evidence="1 2">
    <name type="scientific">Microvirga alba</name>
    <dbReference type="NCBI Taxonomy" id="2791025"/>
    <lineage>
        <taxon>Bacteria</taxon>
        <taxon>Pseudomonadati</taxon>
        <taxon>Pseudomonadota</taxon>
        <taxon>Alphaproteobacteria</taxon>
        <taxon>Hyphomicrobiales</taxon>
        <taxon>Methylobacteriaceae</taxon>
        <taxon>Microvirga</taxon>
    </lineage>
</organism>
<dbReference type="AlphaFoldDB" id="A0A931BT31"/>